<dbReference type="EMBL" id="CP042997">
    <property type="protein sequence ID" value="QEH33996.1"/>
    <property type="molecule type" value="Genomic_DNA"/>
</dbReference>
<keyword evidence="2" id="KW-0997">Cell inner membrane</keyword>
<keyword evidence="4" id="KW-0472">Membrane</keyword>
<dbReference type="SUPFAM" id="SSF56300">
    <property type="entry name" value="Metallo-dependent phosphatases"/>
    <property type="match status" value="1"/>
</dbReference>
<evidence type="ECO:0000313" key="9">
    <source>
        <dbReference type="Proteomes" id="UP000324233"/>
    </source>
</evidence>
<accession>A0A5B9W004</accession>
<dbReference type="CDD" id="cd07398">
    <property type="entry name" value="MPP_YbbF-LpxH"/>
    <property type="match status" value="1"/>
</dbReference>
<feature type="domain" description="Calcineurin-like phosphoesterase" evidence="7">
    <location>
        <begin position="26"/>
        <end position="207"/>
    </location>
</feature>
<evidence type="ECO:0000256" key="2">
    <source>
        <dbReference type="ARBA" id="ARBA00022519"/>
    </source>
</evidence>
<dbReference type="RefSeq" id="WP_246196509.1">
    <property type="nucleotide sequence ID" value="NZ_CP042997.1"/>
</dbReference>
<dbReference type="KEGG" id="agv:OJF2_25290"/>
<dbReference type="Proteomes" id="UP000324233">
    <property type="component" value="Chromosome"/>
</dbReference>
<evidence type="ECO:0000256" key="4">
    <source>
        <dbReference type="ARBA" id="ARBA00023136"/>
    </source>
</evidence>
<evidence type="ECO:0000256" key="3">
    <source>
        <dbReference type="ARBA" id="ARBA00022723"/>
    </source>
</evidence>
<dbReference type="PANTHER" id="PTHR34990">
    <property type="entry name" value="UDP-2,3-DIACYLGLUCOSAMINE HYDROLASE-RELATED"/>
    <property type="match status" value="1"/>
</dbReference>
<evidence type="ECO:0000259" key="7">
    <source>
        <dbReference type="Pfam" id="PF00149"/>
    </source>
</evidence>
<dbReference type="GO" id="GO:0008758">
    <property type="term" value="F:UDP-2,3-diacylglucosamine hydrolase activity"/>
    <property type="evidence" value="ECO:0007669"/>
    <property type="project" value="TreeGrafter"/>
</dbReference>
<proteinExistence type="predicted"/>
<evidence type="ECO:0000313" key="8">
    <source>
        <dbReference type="EMBL" id="QEH33996.1"/>
    </source>
</evidence>
<dbReference type="Pfam" id="PF00149">
    <property type="entry name" value="Metallophos"/>
    <property type="match status" value="1"/>
</dbReference>
<evidence type="ECO:0000256" key="5">
    <source>
        <dbReference type="ARBA" id="ARBA00023211"/>
    </source>
</evidence>
<keyword evidence="9" id="KW-1185">Reference proteome</keyword>
<keyword evidence="1" id="KW-1003">Cell membrane</keyword>
<dbReference type="InterPro" id="IPR029052">
    <property type="entry name" value="Metallo-depent_PP-like"/>
</dbReference>
<reference evidence="8 9" key="1">
    <citation type="submission" date="2019-08" db="EMBL/GenBank/DDBJ databases">
        <title>Deep-cultivation of Planctomycetes and their phenomic and genomic characterization uncovers novel biology.</title>
        <authorList>
            <person name="Wiegand S."/>
            <person name="Jogler M."/>
            <person name="Boedeker C."/>
            <person name="Pinto D."/>
            <person name="Vollmers J."/>
            <person name="Rivas-Marin E."/>
            <person name="Kohn T."/>
            <person name="Peeters S.H."/>
            <person name="Heuer A."/>
            <person name="Rast P."/>
            <person name="Oberbeckmann S."/>
            <person name="Bunk B."/>
            <person name="Jeske O."/>
            <person name="Meyerdierks A."/>
            <person name="Storesund J.E."/>
            <person name="Kallscheuer N."/>
            <person name="Luecker S."/>
            <person name="Lage O.M."/>
            <person name="Pohl T."/>
            <person name="Merkel B.J."/>
            <person name="Hornburger P."/>
            <person name="Mueller R.-W."/>
            <person name="Bruemmer F."/>
            <person name="Labrenz M."/>
            <person name="Spormann A.M."/>
            <person name="Op den Camp H."/>
            <person name="Overmann J."/>
            <person name="Amann R."/>
            <person name="Jetten M.S.M."/>
            <person name="Mascher T."/>
            <person name="Medema M.H."/>
            <person name="Devos D.P."/>
            <person name="Kaster A.-K."/>
            <person name="Ovreas L."/>
            <person name="Rohde M."/>
            <person name="Galperin M.Y."/>
            <person name="Jogler C."/>
        </authorList>
    </citation>
    <scope>NUCLEOTIDE SEQUENCE [LARGE SCALE GENOMIC DNA]</scope>
    <source>
        <strain evidence="8 9">OJF2</strain>
    </source>
</reference>
<dbReference type="AlphaFoldDB" id="A0A5B9W004"/>
<dbReference type="GO" id="GO:0046872">
    <property type="term" value="F:metal ion binding"/>
    <property type="evidence" value="ECO:0007669"/>
    <property type="project" value="UniProtKB-KW"/>
</dbReference>
<protein>
    <submittedName>
        <fullName evidence="8">Phosphodiesterase</fullName>
    </submittedName>
</protein>
<sequence>MDRDPTTMPTGAVGGRSAAQLRYDCIVISDLHLGSMVCQAKLLEAFLEWACDHCRELVINGDIFDDLNFKRLTKRHFACLKVIRRNSDRDDMRVVWVRGNHDGPADIIGHIVGVEIHDEYVFDNRQVRLLILHGDQFDTITTGYPLLTEVACGLFYYIQKWAPHRTARWIRRISKRFQRNSQVIARRASEYAAGRGFRYVTCGHTHLPVQSVHDGVFYVNSGTWTEAPPCPFVTVLGPEIHLQYWPLEPELAAAASEEEEAAVPVTRGNPPPLPAHG</sequence>
<dbReference type="InterPro" id="IPR043461">
    <property type="entry name" value="LpxH-like"/>
</dbReference>
<feature type="region of interest" description="Disordered" evidence="6">
    <location>
        <begin position="256"/>
        <end position="277"/>
    </location>
</feature>
<keyword evidence="3" id="KW-0479">Metal-binding</keyword>
<evidence type="ECO:0000256" key="1">
    <source>
        <dbReference type="ARBA" id="ARBA00022475"/>
    </source>
</evidence>
<dbReference type="GO" id="GO:0009245">
    <property type="term" value="P:lipid A biosynthetic process"/>
    <property type="evidence" value="ECO:0007669"/>
    <property type="project" value="TreeGrafter"/>
</dbReference>
<dbReference type="Gene3D" id="3.60.21.10">
    <property type="match status" value="1"/>
</dbReference>
<name>A0A5B9W004_9BACT</name>
<organism evidence="8 9">
    <name type="scientific">Aquisphaera giovannonii</name>
    <dbReference type="NCBI Taxonomy" id="406548"/>
    <lineage>
        <taxon>Bacteria</taxon>
        <taxon>Pseudomonadati</taxon>
        <taxon>Planctomycetota</taxon>
        <taxon>Planctomycetia</taxon>
        <taxon>Isosphaerales</taxon>
        <taxon>Isosphaeraceae</taxon>
        <taxon>Aquisphaera</taxon>
    </lineage>
</organism>
<gene>
    <name evidence="8" type="ORF">OJF2_25290</name>
</gene>
<keyword evidence="5" id="KW-0464">Manganese</keyword>
<dbReference type="InterPro" id="IPR004843">
    <property type="entry name" value="Calcineurin-like_PHP"/>
</dbReference>
<dbReference type="GO" id="GO:0016020">
    <property type="term" value="C:membrane"/>
    <property type="evidence" value="ECO:0007669"/>
    <property type="project" value="GOC"/>
</dbReference>
<evidence type="ECO:0000256" key="6">
    <source>
        <dbReference type="SAM" id="MobiDB-lite"/>
    </source>
</evidence>